<dbReference type="Proteomes" id="UP000036045">
    <property type="component" value="Unassembled WGS sequence"/>
</dbReference>
<dbReference type="CDD" id="cd00085">
    <property type="entry name" value="HNHc"/>
    <property type="match status" value="1"/>
</dbReference>
<feature type="domain" description="HNH nuclease" evidence="1">
    <location>
        <begin position="21"/>
        <end position="76"/>
    </location>
</feature>
<keyword evidence="3" id="KW-1185">Reference proteome</keyword>
<dbReference type="PATRIC" id="fig|1397.4.peg.2790"/>
<sequence>MNCLKEFLNNELSHVSTGLLRKRFLIFSRDNFRCVYCGRNPREHDTTLEIEHIVPRAKGGSDGIANLVTACKECNAGKGDYLLNKRQKEIILNKRV</sequence>
<evidence type="ECO:0000313" key="3">
    <source>
        <dbReference type="Proteomes" id="UP000036045"/>
    </source>
</evidence>
<protein>
    <recommendedName>
        <fullName evidence="1">HNH nuclease domain-containing protein</fullName>
    </recommendedName>
</protein>
<proteinExistence type="predicted"/>
<name>A0A0J1IAV6_NIACI</name>
<dbReference type="EMBL" id="LDPH01000027">
    <property type="protein sequence ID" value="KLV23088.1"/>
    <property type="molecule type" value="Genomic_DNA"/>
</dbReference>
<reference evidence="2 3" key="1">
    <citation type="submission" date="2015-05" db="EMBL/GenBank/DDBJ databases">
        <title>Whole genome sequence and identification of bacterial endophytes from Costus igneus.</title>
        <authorList>
            <person name="Lee Y.P."/>
            <person name="Gan H.M."/>
            <person name="Eng W."/>
            <person name="Wheatley M.S."/>
            <person name="Caraballo A."/>
            <person name="Polter S."/>
            <person name="Savka M.A."/>
            <person name="Hudson A.O."/>
        </authorList>
    </citation>
    <scope>NUCLEOTIDE SEQUENCE [LARGE SCALE GENOMIC DNA]</scope>
    <source>
        <strain evidence="2 3">RIT379</strain>
    </source>
</reference>
<dbReference type="PANTHER" id="PTHR33877">
    <property type="entry name" value="SLL1193 PROTEIN"/>
    <property type="match status" value="1"/>
</dbReference>
<gene>
    <name evidence="2" type="ORF">ABW02_20185</name>
</gene>
<evidence type="ECO:0000313" key="2">
    <source>
        <dbReference type="EMBL" id="KLV23088.1"/>
    </source>
</evidence>
<dbReference type="InterPro" id="IPR003615">
    <property type="entry name" value="HNH_nuc"/>
</dbReference>
<dbReference type="Gene3D" id="1.10.30.50">
    <property type="match status" value="1"/>
</dbReference>
<dbReference type="InterPro" id="IPR029471">
    <property type="entry name" value="HNH_5"/>
</dbReference>
<evidence type="ECO:0000259" key="1">
    <source>
        <dbReference type="SMART" id="SM00507"/>
    </source>
</evidence>
<dbReference type="Pfam" id="PF14279">
    <property type="entry name" value="HNH_5"/>
    <property type="match status" value="1"/>
</dbReference>
<dbReference type="SMART" id="SM00507">
    <property type="entry name" value="HNHc"/>
    <property type="match status" value="1"/>
</dbReference>
<dbReference type="AlphaFoldDB" id="A0A0J1IAV6"/>
<dbReference type="PANTHER" id="PTHR33877:SF2">
    <property type="entry name" value="OS07G0170200 PROTEIN"/>
    <property type="match status" value="1"/>
</dbReference>
<dbReference type="InterPro" id="IPR052892">
    <property type="entry name" value="NA-targeting_endonuclease"/>
</dbReference>
<comment type="caution">
    <text evidence="2">The sequence shown here is derived from an EMBL/GenBank/DDBJ whole genome shotgun (WGS) entry which is preliminary data.</text>
</comment>
<organism evidence="2 3">
    <name type="scientific">Niallia circulans</name>
    <name type="common">Bacillus circulans</name>
    <dbReference type="NCBI Taxonomy" id="1397"/>
    <lineage>
        <taxon>Bacteria</taxon>
        <taxon>Bacillati</taxon>
        <taxon>Bacillota</taxon>
        <taxon>Bacilli</taxon>
        <taxon>Bacillales</taxon>
        <taxon>Bacillaceae</taxon>
        <taxon>Niallia</taxon>
    </lineage>
</organism>
<accession>A0A0J1IAV6</accession>